<comment type="caution">
    <text evidence="4">The sequence shown here is derived from an EMBL/GenBank/DDBJ whole genome shotgun (WGS) entry which is preliminary data.</text>
</comment>
<dbReference type="GO" id="GO:0005654">
    <property type="term" value="C:nucleoplasm"/>
    <property type="evidence" value="ECO:0007669"/>
    <property type="project" value="TreeGrafter"/>
</dbReference>
<feature type="region of interest" description="Disordered" evidence="2">
    <location>
        <begin position="284"/>
        <end position="327"/>
    </location>
</feature>
<dbReference type="InterPro" id="IPR029021">
    <property type="entry name" value="Prot-tyrosine_phosphatase-like"/>
</dbReference>
<dbReference type="GO" id="GO:0140096">
    <property type="term" value="F:catalytic activity, acting on a protein"/>
    <property type="evidence" value="ECO:0007669"/>
    <property type="project" value="UniProtKB-ARBA"/>
</dbReference>
<dbReference type="CDD" id="cd14498">
    <property type="entry name" value="DSP"/>
    <property type="match status" value="1"/>
</dbReference>
<dbReference type="PROSITE" id="PS50056">
    <property type="entry name" value="TYR_PHOSPHATASE_2"/>
    <property type="match status" value="1"/>
</dbReference>
<evidence type="ECO:0000256" key="2">
    <source>
        <dbReference type="SAM" id="MobiDB-lite"/>
    </source>
</evidence>
<dbReference type="EMBL" id="JAJTJA010000005">
    <property type="protein sequence ID" value="KAH8698474.1"/>
    <property type="molecule type" value="Genomic_DNA"/>
</dbReference>
<dbReference type="RefSeq" id="XP_046072938.1">
    <property type="nucleotide sequence ID" value="XM_046215855.1"/>
</dbReference>
<protein>
    <submittedName>
        <fullName evidence="4">Protein-tyrosine phosphatase-like protein</fullName>
    </submittedName>
</protein>
<dbReference type="GeneID" id="70246142"/>
<feature type="domain" description="Tyrosine specific protein phosphatases" evidence="3">
    <location>
        <begin position="163"/>
        <end position="228"/>
    </location>
</feature>
<dbReference type="InterPro" id="IPR000340">
    <property type="entry name" value="Dual-sp_phosphatase_cat-dom"/>
</dbReference>
<dbReference type="Gene3D" id="3.90.190.10">
    <property type="entry name" value="Protein tyrosine phosphatase superfamily"/>
    <property type="match status" value="1"/>
</dbReference>
<evidence type="ECO:0000256" key="1">
    <source>
        <dbReference type="ARBA" id="ARBA00009649"/>
    </source>
</evidence>
<dbReference type="Proteomes" id="UP001201262">
    <property type="component" value="Unassembled WGS sequence"/>
</dbReference>
<dbReference type="InterPro" id="IPR052449">
    <property type="entry name" value="STYX-Interacting_Phosphatase"/>
</dbReference>
<keyword evidence="5" id="KW-1185">Reference proteome</keyword>
<dbReference type="GO" id="GO:0062026">
    <property type="term" value="P:negative regulation of SCF-dependent proteasomal ubiquitin-dependent catabolic process"/>
    <property type="evidence" value="ECO:0007669"/>
    <property type="project" value="TreeGrafter"/>
</dbReference>
<organism evidence="4 5">
    <name type="scientific">Talaromyces proteolyticus</name>
    <dbReference type="NCBI Taxonomy" id="1131652"/>
    <lineage>
        <taxon>Eukaryota</taxon>
        <taxon>Fungi</taxon>
        <taxon>Dikarya</taxon>
        <taxon>Ascomycota</taxon>
        <taxon>Pezizomycotina</taxon>
        <taxon>Eurotiomycetes</taxon>
        <taxon>Eurotiomycetidae</taxon>
        <taxon>Eurotiales</taxon>
        <taxon>Trichocomaceae</taxon>
        <taxon>Talaromyces</taxon>
        <taxon>Talaromyces sect. Bacilispori</taxon>
    </lineage>
</organism>
<dbReference type="GO" id="GO:0070372">
    <property type="term" value="P:regulation of ERK1 and ERK2 cascade"/>
    <property type="evidence" value="ECO:0007669"/>
    <property type="project" value="TreeGrafter"/>
</dbReference>
<comment type="similarity">
    <text evidence="1">Belongs to the protein-tyrosine phosphatase family. Non-receptor class subfamily.</text>
</comment>
<dbReference type="AlphaFoldDB" id="A0AAD4Q195"/>
<reference evidence="4" key="1">
    <citation type="submission" date="2021-12" db="EMBL/GenBank/DDBJ databases">
        <title>Convergent genome expansion in fungi linked to evolution of root-endophyte symbiosis.</title>
        <authorList>
            <consortium name="DOE Joint Genome Institute"/>
            <person name="Ke Y.-H."/>
            <person name="Bonito G."/>
            <person name="Liao H.-L."/>
            <person name="Looney B."/>
            <person name="Rojas-Flechas A."/>
            <person name="Nash J."/>
            <person name="Hameed K."/>
            <person name="Schadt C."/>
            <person name="Martin F."/>
            <person name="Crous P.W."/>
            <person name="Miettinen O."/>
            <person name="Magnuson J.K."/>
            <person name="Labbe J."/>
            <person name="Jacobson D."/>
            <person name="Doktycz M.J."/>
            <person name="Veneault-Fourrey C."/>
            <person name="Kuo A."/>
            <person name="Mondo S."/>
            <person name="Calhoun S."/>
            <person name="Riley R."/>
            <person name="Ohm R."/>
            <person name="LaButti K."/>
            <person name="Andreopoulos B."/>
            <person name="Pangilinan J."/>
            <person name="Nolan M."/>
            <person name="Tritt A."/>
            <person name="Clum A."/>
            <person name="Lipzen A."/>
            <person name="Daum C."/>
            <person name="Barry K."/>
            <person name="Grigoriev I.V."/>
            <person name="Vilgalys R."/>
        </authorList>
    </citation>
    <scope>NUCLEOTIDE SEQUENCE</scope>
    <source>
        <strain evidence="4">PMI_201</strain>
    </source>
</reference>
<sequence length="327" mass="36542">MADKLDASHGRSAPAYLPAHEYHAAIPQVPQTFLVPPMALGDKNLNRFIVEPPEEHGFDVGEFVDSGFFNQVDQSWFSHRAKRETWLYAMRREAQQILPFLYLGPSSVSKDQDFLRREGITLLLSIRDRRSANVRLLSGAKVAEELGILADSVDVEGEAELIASFPNAIRRINKHITSGASAQQGLPPRVLVFCEAGNERSASVVIAYVMAMFNMTMANAMWTVQHRRFCINVDESMQSLLRSFETILEAKRQVAAARRQESLMGQSQPLPQSKLLKKRSFIEYDNDQQHSSGPGGNLGNYSTGMSNAEDSPEHLKQKPAPFVDRVV</sequence>
<accession>A0AAD4Q195</accession>
<dbReference type="SUPFAM" id="SSF52799">
    <property type="entry name" value="(Phosphotyrosine protein) phosphatases II"/>
    <property type="match status" value="1"/>
</dbReference>
<dbReference type="GO" id="GO:1990444">
    <property type="term" value="F:F-box domain binding"/>
    <property type="evidence" value="ECO:0007669"/>
    <property type="project" value="TreeGrafter"/>
</dbReference>
<dbReference type="SMART" id="SM00195">
    <property type="entry name" value="DSPc"/>
    <property type="match status" value="1"/>
</dbReference>
<dbReference type="Pfam" id="PF00782">
    <property type="entry name" value="DSPc"/>
    <property type="match status" value="1"/>
</dbReference>
<evidence type="ECO:0000313" key="4">
    <source>
        <dbReference type="EMBL" id="KAH8698474.1"/>
    </source>
</evidence>
<proteinExistence type="inferred from homology"/>
<feature type="compositionally biased region" description="Polar residues" evidence="2">
    <location>
        <begin position="299"/>
        <end position="309"/>
    </location>
</feature>
<dbReference type="InterPro" id="IPR020422">
    <property type="entry name" value="TYR_PHOSPHATASE_DUAL_dom"/>
</dbReference>
<dbReference type="InterPro" id="IPR000387">
    <property type="entry name" value="Tyr_Pase_dom"/>
</dbReference>
<evidence type="ECO:0000313" key="5">
    <source>
        <dbReference type="Proteomes" id="UP001201262"/>
    </source>
</evidence>
<dbReference type="PANTHER" id="PTHR46588">
    <property type="entry name" value="SERINE/THREONINE/TYROSINE-INTERACTING PROTEIN"/>
    <property type="match status" value="1"/>
</dbReference>
<dbReference type="PANTHER" id="PTHR46588:SF1">
    <property type="entry name" value="SERINE_THREONINE_TYROSINE-INTERACTING PROTEIN"/>
    <property type="match status" value="1"/>
</dbReference>
<name>A0AAD4Q195_9EURO</name>
<evidence type="ECO:0000259" key="3">
    <source>
        <dbReference type="PROSITE" id="PS50056"/>
    </source>
</evidence>
<gene>
    <name evidence="4" type="ORF">BGW36DRAFT_376161</name>
</gene>
<dbReference type="GO" id="GO:0005737">
    <property type="term" value="C:cytoplasm"/>
    <property type="evidence" value="ECO:0007669"/>
    <property type="project" value="TreeGrafter"/>
</dbReference>